<dbReference type="PANTHER" id="PTHR31625">
    <property type="match status" value="1"/>
</dbReference>
<dbReference type="Proteomes" id="UP001632038">
    <property type="component" value="Unassembled WGS sequence"/>
</dbReference>
<dbReference type="Pfam" id="PF02458">
    <property type="entry name" value="Transferase"/>
    <property type="match status" value="1"/>
</dbReference>
<comment type="caution">
    <text evidence="3">The sequence shown here is derived from an EMBL/GenBank/DDBJ whole genome shotgun (WGS) entry which is preliminary data.</text>
</comment>
<keyword evidence="4" id="KW-1185">Reference proteome</keyword>
<dbReference type="EMBL" id="JAVIJP010000054">
    <property type="protein sequence ID" value="KAL3623076.1"/>
    <property type="molecule type" value="Genomic_DNA"/>
</dbReference>
<sequence>MYVAGQADSVSLTIAVSYTDLVNLSGYHPRKTAQLHALAPDLSDTFSMTSKLFVLAIQLTLFPNQGVCVGIKYNHAICDGASLMLFINKWASINKLKRDDNDDSSLPFYDRDLVKDGYMRSMECWRDVSPLLSHSASSVSISTVTLNKHMLEATFVLGVPEIRKLKNLAIASNSGLIRVSSFVVACAYLWSCMAKSDAIAGEEVGEDEPLPDNYFGNCSAMVTTESTYGKLKGEKGFLVAAEVISGAIEKTIGTGVDGSPKFYLDFVDRLGEMVGKRIFSVAGGPEFDVCGTEFGWGRPVKFETLH</sequence>
<dbReference type="InterPro" id="IPR023213">
    <property type="entry name" value="CAT-like_dom_sf"/>
</dbReference>
<keyword evidence="2" id="KW-0012">Acyltransferase</keyword>
<dbReference type="InterPro" id="IPR051504">
    <property type="entry name" value="Plant_metabolite_acyltrans"/>
</dbReference>
<protein>
    <submittedName>
        <fullName evidence="3">Uncharacterized protein</fullName>
    </submittedName>
</protein>
<evidence type="ECO:0000313" key="4">
    <source>
        <dbReference type="Proteomes" id="UP001632038"/>
    </source>
</evidence>
<reference evidence="4" key="1">
    <citation type="journal article" date="2024" name="IScience">
        <title>Strigolactones Initiate the Formation of Haustorium-like Structures in Castilleja.</title>
        <authorList>
            <person name="Buerger M."/>
            <person name="Peterson D."/>
            <person name="Chory J."/>
        </authorList>
    </citation>
    <scope>NUCLEOTIDE SEQUENCE [LARGE SCALE GENOMIC DNA]</scope>
</reference>
<evidence type="ECO:0000256" key="2">
    <source>
        <dbReference type="ARBA" id="ARBA00023315"/>
    </source>
</evidence>
<name>A0ABD3C012_9LAMI</name>
<organism evidence="3 4">
    <name type="scientific">Castilleja foliolosa</name>
    <dbReference type="NCBI Taxonomy" id="1961234"/>
    <lineage>
        <taxon>Eukaryota</taxon>
        <taxon>Viridiplantae</taxon>
        <taxon>Streptophyta</taxon>
        <taxon>Embryophyta</taxon>
        <taxon>Tracheophyta</taxon>
        <taxon>Spermatophyta</taxon>
        <taxon>Magnoliopsida</taxon>
        <taxon>eudicotyledons</taxon>
        <taxon>Gunneridae</taxon>
        <taxon>Pentapetalae</taxon>
        <taxon>asterids</taxon>
        <taxon>lamiids</taxon>
        <taxon>Lamiales</taxon>
        <taxon>Orobanchaceae</taxon>
        <taxon>Pedicularideae</taxon>
        <taxon>Castillejinae</taxon>
        <taxon>Castilleja</taxon>
    </lineage>
</organism>
<gene>
    <name evidence="3" type="ORF">CASFOL_031892</name>
</gene>
<accession>A0ABD3C012</accession>
<dbReference type="Gene3D" id="3.30.559.10">
    <property type="entry name" value="Chloramphenicol acetyltransferase-like domain"/>
    <property type="match status" value="2"/>
</dbReference>
<evidence type="ECO:0000313" key="3">
    <source>
        <dbReference type="EMBL" id="KAL3623076.1"/>
    </source>
</evidence>
<dbReference type="AlphaFoldDB" id="A0ABD3C012"/>
<proteinExistence type="predicted"/>
<dbReference type="GO" id="GO:0016747">
    <property type="term" value="F:acyltransferase activity, transferring groups other than amino-acyl groups"/>
    <property type="evidence" value="ECO:0007669"/>
    <property type="project" value="UniProtKB-ARBA"/>
</dbReference>
<keyword evidence="1" id="KW-0808">Transferase</keyword>
<evidence type="ECO:0000256" key="1">
    <source>
        <dbReference type="ARBA" id="ARBA00022679"/>
    </source>
</evidence>